<accession>A0A0H2RCG3</accession>
<evidence type="ECO:0000256" key="1">
    <source>
        <dbReference type="SAM" id="MobiDB-lite"/>
    </source>
</evidence>
<feature type="compositionally biased region" description="Basic and acidic residues" evidence="1">
    <location>
        <begin position="40"/>
        <end position="50"/>
    </location>
</feature>
<sequence>MSQHRAPAPSSGINQSATSRNNTSQRGSSDKPQKGEPGYEEPHKEKRTAARAEGVPPSFQLNFAQDKEQNAEGDNESDTLASDSTRAITKFRRILANANEVEPVSVTLAFIASIRPLASTTAPSSSSTHGPNDELETCFVTLHQHELIIRVVPIAEAHRKRLSR</sequence>
<dbReference type="InParanoid" id="A0A0H2RCG3"/>
<proteinExistence type="predicted"/>
<dbReference type="Proteomes" id="UP000053477">
    <property type="component" value="Unassembled WGS sequence"/>
</dbReference>
<feature type="region of interest" description="Disordered" evidence="1">
    <location>
        <begin position="1"/>
        <end position="85"/>
    </location>
</feature>
<gene>
    <name evidence="2" type="ORF">SCHPADRAFT_943595</name>
</gene>
<protein>
    <submittedName>
        <fullName evidence="2">Uncharacterized protein</fullName>
    </submittedName>
</protein>
<dbReference type="EMBL" id="KQ086054">
    <property type="protein sequence ID" value="KLO09474.1"/>
    <property type="molecule type" value="Genomic_DNA"/>
</dbReference>
<organism evidence="2 3">
    <name type="scientific">Schizopora paradoxa</name>
    <dbReference type="NCBI Taxonomy" id="27342"/>
    <lineage>
        <taxon>Eukaryota</taxon>
        <taxon>Fungi</taxon>
        <taxon>Dikarya</taxon>
        <taxon>Basidiomycota</taxon>
        <taxon>Agaricomycotina</taxon>
        <taxon>Agaricomycetes</taxon>
        <taxon>Hymenochaetales</taxon>
        <taxon>Schizoporaceae</taxon>
        <taxon>Schizopora</taxon>
    </lineage>
</organism>
<keyword evidence="3" id="KW-1185">Reference proteome</keyword>
<evidence type="ECO:0000313" key="3">
    <source>
        <dbReference type="Proteomes" id="UP000053477"/>
    </source>
</evidence>
<feature type="compositionally biased region" description="Polar residues" evidence="1">
    <location>
        <begin position="11"/>
        <end position="27"/>
    </location>
</feature>
<dbReference type="AlphaFoldDB" id="A0A0H2RCG3"/>
<evidence type="ECO:0000313" key="2">
    <source>
        <dbReference type="EMBL" id="KLO09474.1"/>
    </source>
</evidence>
<reference evidence="2 3" key="1">
    <citation type="submission" date="2015-04" db="EMBL/GenBank/DDBJ databases">
        <title>Complete genome sequence of Schizopora paradoxa KUC8140, a cosmopolitan wood degrader in East Asia.</title>
        <authorList>
            <consortium name="DOE Joint Genome Institute"/>
            <person name="Min B."/>
            <person name="Park H."/>
            <person name="Jang Y."/>
            <person name="Kim J.-J."/>
            <person name="Kim K.H."/>
            <person name="Pangilinan J."/>
            <person name="Lipzen A."/>
            <person name="Riley R."/>
            <person name="Grigoriev I.V."/>
            <person name="Spatafora J.W."/>
            <person name="Choi I.-G."/>
        </authorList>
    </citation>
    <scope>NUCLEOTIDE SEQUENCE [LARGE SCALE GENOMIC DNA]</scope>
    <source>
        <strain evidence="2 3">KUC8140</strain>
    </source>
</reference>
<name>A0A0H2RCG3_9AGAM</name>